<accession>A0A4R3JVI5</accession>
<dbReference type="EMBL" id="SLZV01000001">
    <property type="protein sequence ID" value="TCS70325.1"/>
    <property type="molecule type" value="Genomic_DNA"/>
</dbReference>
<dbReference type="CDD" id="cd00367">
    <property type="entry name" value="PTS-HPr_like"/>
    <property type="match status" value="1"/>
</dbReference>
<protein>
    <submittedName>
        <fullName evidence="5 6">Phosphocarrier protein</fullName>
    </submittedName>
</protein>
<evidence type="ECO:0000256" key="1">
    <source>
        <dbReference type="ARBA" id="ARBA00004496"/>
    </source>
</evidence>
<dbReference type="InterPro" id="IPR035895">
    <property type="entry name" value="HPr-like_sf"/>
</dbReference>
<dbReference type="GeneID" id="97507974"/>
<organism evidence="6 7">
    <name type="scientific">Faecalimonas umbilicata</name>
    <dbReference type="NCBI Taxonomy" id="1912855"/>
    <lineage>
        <taxon>Bacteria</taxon>
        <taxon>Bacillati</taxon>
        <taxon>Bacillota</taxon>
        <taxon>Clostridia</taxon>
        <taxon>Lachnospirales</taxon>
        <taxon>Lachnospiraceae</taxon>
        <taxon>Faecalimonas</taxon>
    </lineage>
</organism>
<dbReference type="Gene3D" id="3.30.1340.10">
    <property type="entry name" value="HPr-like"/>
    <property type="match status" value="1"/>
</dbReference>
<dbReference type="PRINTS" id="PR00107">
    <property type="entry name" value="PHOSPHOCPHPR"/>
</dbReference>
<evidence type="ECO:0000313" key="7">
    <source>
        <dbReference type="Proteomes" id="UP000294613"/>
    </source>
</evidence>
<comment type="subcellular location">
    <subcellularLocation>
        <location evidence="1">Cytoplasm</location>
    </subcellularLocation>
</comment>
<evidence type="ECO:0000313" key="6">
    <source>
        <dbReference type="EMBL" id="TCS70325.1"/>
    </source>
</evidence>
<dbReference type="RefSeq" id="WP_008977517.1">
    <property type="nucleotide sequence ID" value="NZ_AP031411.1"/>
</dbReference>
<sequence>MKKFEYTIKDEMGIHARPAGMLAKEGKKYESKITITKEGRTVEASKLMALMSLAVKCGQTVEVQIEGSDEEAAYEGMKSFFEANL</sequence>
<dbReference type="GO" id="GO:0005737">
    <property type="term" value="C:cytoplasm"/>
    <property type="evidence" value="ECO:0007669"/>
    <property type="project" value="UniProtKB-SubCell"/>
</dbReference>
<dbReference type="Proteomes" id="UP000294613">
    <property type="component" value="Unassembled WGS sequence"/>
</dbReference>
<keyword evidence="8" id="KW-1185">Reference proteome</keyword>
<dbReference type="Proteomes" id="UP000702954">
    <property type="component" value="Unassembled WGS sequence"/>
</dbReference>
<dbReference type="SUPFAM" id="SSF55594">
    <property type="entry name" value="HPr-like"/>
    <property type="match status" value="1"/>
</dbReference>
<feature type="domain" description="HPr" evidence="4">
    <location>
        <begin position="1"/>
        <end position="85"/>
    </location>
</feature>
<comment type="caution">
    <text evidence="6">The sequence shown here is derived from an EMBL/GenBank/DDBJ whole genome shotgun (WGS) entry which is preliminary data.</text>
</comment>
<dbReference type="PROSITE" id="PS51350">
    <property type="entry name" value="PTS_HPR_DOM"/>
    <property type="match status" value="1"/>
</dbReference>
<evidence type="ECO:0000256" key="2">
    <source>
        <dbReference type="ARBA" id="ARBA00022490"/>
    </source>
</evidence>
<dbReference type="PANTHER" id="PTHR33705:SF2">
    <property type="entry name" value="PHOSPHOCARRIER PROTEIN NPR"/>
    <property type="match status" value="1"/>
</dbReference>
<dbReference type="PANTHER" id="PTHR33705">
    <property type="entry name" value="PHOSPHOCARRIER PROTEIN HPR"/>
    <property type="match status" value="1"/>
</dbReference>
<dbReference type="InterPro" id="IPR050399">
    <property type="entry name" value="HPr"/>
</dbReference>
<dbReference type="InterPro" id="IPR000032">
    <property type="entry name" value="HPr-like"/>
</dbReference>
<reference evidence="6 7" key="2">
    <citation type="submission" date="2019-03" db="EMBL/GenBank/DDBJ databases">
        <title>Genomic Encyclopedia of Type Strains, Phase IV (KMG-IV): sequencing the most valuable type-strain genomes for metagenomic binning, comparative biology and taxonomic classification.</title>
        <authorList>
            <person name="Goeker M."/>
        </authorList>
    </citation>
    <scope>NUCLEOTIDE SEQUENCE [LARGE SCALE GENOMIC DNA]</scope>
    <source>
        <strain evidence="6 7">DSM 103426</strain>
    </source>
</reference>
<keyword evidence="2" id="KW-0963">Cytoplasm</keyword>
<dbReference type="EMBL" id="BHEO01000002">
    <property type="protein sequence ID" value="GBU04054.1"/>
    <property type="molecule type" value="Genomic_DNA"/>
</dbReference>
<evidence type="ECO:0000313" key="5">
    <source>
        <dbReference type="EMBL" id="GBU04054.1"/>
    </source>
</evidence>
<name>A0A4R3JVI5_9FIRM</name>
<reference evidence="5 8" key="1">
    <citation type="journal article" date="2018" name="Int. J. Syst. Evol. Microbiol.">
        <title>Draft Genome Sequence of Faecalimonas umbilicata JCM 30896T, an Acetate-Producing Bacterium Isolated from Human Feces.</title>
        <authorList>
            <person name="Sakamoto M."/>
            <person name="Ikeyama N."/>
            <person name="Yuki M."/>
            <person name="Ohkuma M."/>
        </authorList>
    </citation>
    <scope>NUCLEOTIDE SEQUENCE [LARGE SCALE GENOMIC DNA]</scope>
    <source>
        <strain evidence="5 8">EGH7</strain>
    </source>
</reference>
<keyword evidence="3" id="KW-0598">Phosphotransferase system</keyword>
<gene>
    <name evidence="6" type="ORF">EDD74_101176</name>
    <name evidence="5" type="ORF">FAEUMB_05950</name>
</gene>
<dbReference type="AlphaFoldDB" id="A0A4R3JVI5"/>
<evidence type="ECO:0000313" key="8">
    <source>
        <dbReference type="Proteomes" id="UP000702954"/>
    </source>
</evidence>
<dbReference type="NCBIfam" id="TIGR01003">
    <property type="entry name" value="PTS_HPr_family"/>
    <property type="match status" value="1"/>
</dbReference>
<dbReference type="Pfam" id="PF00381">
    <property type="entry name" value="PTS-HPr"/>
    <property type="match status" value="1"/>
</dbReference>
<evidence type="ECO:0000259" key="4">
    <source>
        <dbReference type="PROSITE" id="PS51350"/>
    </source>
</evidence>
<dbReference type="GO" id="GO:0009401">
    <property type="term" value="P:phosphoenolpyruvate-dependent sugar phosphotransferase system"/>
    <property type="evidence" value="ECO:0007669"/>
    <property type="project" value="UniProtKB-KW"/>
</dbReference>
<proteinExistence type="predicted"/>
<evidence type="ECO:0000256" key="3">
    <source>
        <dbReference type="ARBA" id="ARBA00022683"/>
    </source>
</evidence>